<evidence type="ECO:0000313" key="1">
    <source>
        <dbReference type="EMBL" id="KAK6936335.1"/>
    </source>
</evidence>
<gene>
    <name evidence="1" type="ORF">RJ641_033365</name>
</gene>
<evidence type="ECO:0000313" key="2">
    <source>
        <dbReference type="Proteomes" id="UP001370490"/>
    </source>
</evidence>
<proteinExistence type="predicted"/>
<keyword evidence="2" id="KW-1185">Reference proteome</keyword>
<reference evidence="1 2" key="1">
    <citation type="submission" date="2023-12" db="EMBL/GenBank/DDBJ databases">
        <title>A high-quality genome assembly for Dillenia turbinata (Dilleniales).</title>
        <authorList>
            <person name="Chanderbali A."/>
        </authorList>
    </citation>
    <scope>NUCLEOTIDE SEQUENCE [LARGE SCALE GENOMIC DNA]</scope>
    <source>
        <strain evidence="1">LSX21</strain>
        <tissue evidence="1">Leaf</tissue>
    </source>
</reference>
<dbReference type="EMBL" id="JBAMMX010000007">
    <property type="protein sequence ID" value="KAK6936335.1"/>
    <property type="molecule type" value="Genomic_DNA"/>
</dbReference>
<organism evidence="1 2">
    <name type="scientific">Dillenia turbinata</name>
    <dbReference type="NCBI Taxonomy" id="194707"/>
    <lineage>
        <taxon>Eukaryota</taxon>
        <taxon>Viridiplantae</taxon>
        <taxon>Streptophyta</taxon>
        <taxon>Embryophyta</taxon>
        <taxon>Tracheophyta</taxon>
        <taxon>Spermatophyta</taxon>
        <taxon>Magnoliopsida</taxon>
        <taxon>eudicotyledons</taxon>
        <taxon>Gunneridae</taxon>
        <taxon>Pentapetalae</taxon>
        <taxon>Dilleniales</taxon>
        <taxon>Dilleniaceae</taxon>
        <taxon>Dillenia</taxon>
    </lineage>
</organism>
<accession>A0AAN8VLP3</accession>
<name>A0AAN8VLP3_9MAGN</name>
<comment type="caution">
    <text evidence="1">The sequence shown here is derived from an EMBL/GenBank/DDBJ whole genome shotgun (WGS) entry which is preliminary data.</text>
</comment>
<feature type="non-terminal residue" evidence="1">
    <location>
        <position position="92"/>
    </location>
</feature>
<protein>
    <submittedName>
        <fullName evidence="1">Uncharacterized protein</fullName>
    </submittedName>
</protein>
<sequence>MSTTPKLGNCNQEKGQSSAELNAFDTIKLHAKCSTGSLTNRERESRSRNVEACDCSFWVALLIPILSPSSASFGQECKMRNFRFSTIFCQLH</sequence>
<dbReference type="AlphaFoldDB" id="A0AAN8VLP3"/>
<dbReference type="Proteomes" id="UP001370490">
    <property type="component" value="Unassembled WGS sequence"/>
</dbReference>